<reference evidence="1 2" key="1">
    <citation type="submission" date="2009-02" db="EMBL/GenBank/DDBJ databases">
        <authorList>
            <person name="Fulton L."/>
            <person name="Clifton S."/>
            <person name="Fulton B."/>
            <person name="Xu J."/>
            <person name="Minx P."/>
            <person name="Pepin K.H."/>
            <person name="Johnson M."/>
            <person name="Bhonagiri V."/>
            <person name="Nash W.E."/>
            <person name="Mardis E.R."/>
            <person name="Wilson R.K."/>
        </authorList>
    </citation>
    <scope>NUCLEOTIDE SEQUENCE [LARGE SCALE GENOMIC DNA]</scope>
    <source>
        <strain evidence="1 2">ATCC 27758</strain>
    </source>
</reference>
<dbReference type="EMBL" id="ABVR01000045">
    <property type="protein sequence ID" value="EEG88233.1"/>
    <property type="molecule type" value="Genomic_DNA"/>
</dbReference>
<protein>
    <submittedName>
        <fullName evidence="1">Uncharacterized protein</fullName>
    </submittedName>
</protein>
<name>C0BEF6_9FIRM</name>
<sequence>MGLLPQSFRQSGNILATENQQARINDVIEVKNGVYLHKA</sequence>
<reference evidence="1 2" key="2">
    <citation type="submission" date="2009-03" db="EMBL/GenBank/DDBJ databases">
        <title>Draft genome sequence of Coprococcus comes (ATCC 27758).</title>
        <authorList>
            <person name="Sudarsanam P."/>
            <person name="Ley R."/>
            <person name="Guruge J."/>
            <person name="Turnbaugh P.J."/>
            <person name="Mahowald M."/>
            <person name="Liep D."/>
            <person name="Gordon J."/>
        </authorList>
    </citation>
    <scope>NUCLEOTIDE SEQUENCE [LARGE SCALE GENOMIC DNA]</scope>
    <source>
        <strain evidence="1 2">ATCC 27758</strain>
    </source>
</reference>
<proteinExistence type="predicted"/>
<dbReference type="AlphaFoldDB" id="C0BEF6"/>
<comment type="caution">
    <text evidence="1">The sequence shown here is derived from an EMBL/GenBank/DDBJ whole genome shotgun (WGS) entry which is preliminary data.</text>
</comment>
<organism evidence="1 2">
    <name type="scientific">Coprococcus comes ATCC 27758</name>
    <dbReference type="NCBI Taxonomy" id="470146"/>
    <lineage>
        <taxon>Bacteria</taxon>
        <taxon>Bacillati</taxon>
        <taxon>Bacillota</taxon>
        <taxon>Clostridia</taxon>
        <taxon>Lachnospirales</taxon>
        <taxon>Lachnospiraceae</taxon>
        <taxon>Coprococcus</taxon>
    </lineage>
</organism>
<accession>C0BEF6</accession>
<evidence type="ECO:0000313" key="1">
    <source>
        <dbReference type="EMBL" id="EEG88233.1"/>
    </source>
</evidence>
<dbReference type="Proteomes" id="UP000003793">
    <property type="component" value="Unassembled WGS sequence"/>
</dbReference>
<dbReference type="HOGENOM" id="CLU_3308026_0_0_9"/>
<gene>
    <name evidence="1" type="ORF">COPCOM_03568</name>
</gene>
<evidence type="ECO:0000313" key="2">
    <source>
        <dbReference type="Proteomes" id="UP000003793"/>
    </source>
</evidence>